<sequence>MSTVTVSVLLMPFLVCQQRLCGRSRCLLRTGQYLDGSCSLAVLLLRQQTKYGQRGSVLPWRLPRTITPSNEPRYSIIA</sequence>
<feature type="chain" id="PRO_5015005574" evidence="1">
    <location>
        <begin position="19"/>
        <end position="78"/>
    </location>
</feature>
<name>A0A2M3ZSV5_9DIPT</name>
<dbReference type="EMBL" id="GGFM01010858">
    <property type="protein sequence ID" value="MBW31609.1"/>
    <property type="molecule type" value="Transcribed_RNA"/>
</dbReference>
<reference evidence="2" key="1">
    <citation type="submission" date="2018-01" db="EMBL/GenBank/DDBJ databases">
        <title>An insight into the sialome of Amazonian anophelines.</title>
        <authorList>
            <person name="Ribeiro J.M."/>
            <person name="Scarpassa V."/>
            <person name="Calvo E."/>
        </authorList>
    </citation>
    <scope>NUCLEOTIDE SEQUENCE</scope>
    <source>
        <tissue evidence="2">Salivary glands</tissue>
    </source>
</reference>
<evidence type="ECO:0000256" key="1">
    <source>
        <dbReference type="SAM" id="SignalP"/>
    </source>
</evidence>
<protein>
    <submittedName>
        <fullName evidence="2">Putative secreted peptide</fullName>
    </submittedName>
</protein>
<evidence type="ECO:0000313" key="2">
    <source>
        <dbReference type="EMBL" id="MBW31609.1"/>
    </source>
</evidence>
<proteinExistence type="predicted"/>
<organism evidence="2">
    <name type="scientific">Anopheles braziliensis</name>
    <dbReference type="NCBI Taxonomy" id="58242"/>
    <lineage>
        <taxon>Eukaryota</taxon>
        <taxon>Metazoa</taxon>
        <taxon>Ecdysozoa</taxon>
        <taxon>Arthropoda</taxon>
        <taxon>Hexapoda</taxon>
        <taxon>Insecta</taxon>
        <taxon>Pterygota</taxon>
        <taxon>Neoptera</taxon>
        <taxon>Endopterygota</taxon>
        <taxon>Diptera</taxon>
        <taxon>Nematocera</taxon>
        <taxon>Culicoidea</taxon>
        <taxon>Culicidae</taxon>
        <taxon>Anophelinae</taxon>
        <taxon>Anopheles</taxon>
    </lineage>
</organism>
<feature type="signal peptide" evidence="1">
    <location>
        <begin position="1"/>
        <end position="18"/>
    </location>
</feature>
<keyword evidence="1" id="KW-0732">Signal</keyword>
<accession>A0A2M3ZSV5</accession>
<dbReference type="AlphaFoldDB" id="A0A2M3ZSV5"/>